<dbReference type="GO" id="GO:0016887">
    <property type="term" value="F:ATP hydrolysis activity"/>
    <property type="evidence" value="ECO:0007669"/>
    <property type="project" value="TreeGrafter"/>
</dbReference>
<organism evidence="2 3">
    <name type="scientific">Bifidobacterium olomucense</name>
    <dbReference type="NCBI Taxonomy" id="2675324"/>
    <lineage>
        <taxon>Bacteria</taxon>
        <taxon>Bacillati</taxon>
        <taxon>Actinomycetota</taxon>
        <taxon>Actinomycetes</taxon>
        <taxon>Bifidobacteriales</taxon>
        <taxon>Bifidobacteriaceae</taxon>
        <taxon>Bifidobacterium</taxon>
    </lineage>
</organism>
<dbReference type="Proteomes" id="UP000543419">
    <property type="component" value="Unassembled WGS sequence"/>
</dbReference>
<evidence type="ECO:0000313" key="3">
    <source>
        <dbReference type="Proteomes" id="UP000543419"/>
    </source>
</evidence>
<feature type="region of interest" description="Disordered" evidence="1">
    <location>
        <begin position="40"/>
        <end position="68"/>
    </location>
</feature>
<dbReference type="EMBL" id="JAAIIG010000006">
    <property type="protein sequence ID" value="NMM98583.1"/>
    <property type="molecule type" value="Genomic_DNA"/>
</dbReference>
<dbReference type="GO" id="GO:0005829">
    <property type="term" value="C:cytosol"/>
    <property type="evidence" value="ECO:0007669"/>
    <property type="project" value="TreeGrafter"/>
</dbReference>
<proteinExistence type="predicted"/>
<dbReference type="GO" id="GO:0051782">
    <property type="term" value="P:negative regulation of cell division"/>
    <property type="evidence" value="ECO:0007669"/>
    <property type="project" value="TreeGrafter"/>
</dbReference>
<sequence length="351" mass="37113">MQRSRDSRAAVSFAPPLDVPLPDDDAAAASAIRPPDIAAAVPRYYTPPPKPAASGKRKRSNTAPETLPATDTALHNIVTMTAGHAGVGSSVLAAMLSWELANRGLRCALVDVDFTSGCLDLLLGVEREPGLRFNEVEAPLGQIEGEALHYELTAWEGVRVLPYHPWDGQTPEWWEVQAALRALAQTNDVVIVDAGQGELVEAIPELRDAAQLMVVELSVLGLARAKAHRNRLVAWKCATPDVVGIEPRGAPRGRGNVGIGEAEDYLAAAVLGPVRPSVTLCGDVLEGLGIRTVPKGSRKTVDALADLVERAVHPRSRGRGNGASRGRGLGGNGVRESGGAWDDEGAWSDGR</sequence>
<evidence type="ECO:0000313" key="2">
    <source>
        <dbReference type="EMBL" id="NMM98583.1"/>
    </source>
</evidence>
<dbReference type="GO" id="GO:0005524">
    <property type="term" value="F:ATP binding"/>
    <property type="evidence" value="ECO:0007669"/>
    <property type="project" value="TreeGrafter"/>
</dbReference>
<dbReference type="Gene3D" id="3.40.50.300">
    <property type="entry name" value="P-loop containing nucleotide triphosphate hydrolases"/>
    <property type="match status" value="1"/>
</dbReference>
<dbReference type="GO" id="GO:0009898">
    <property type="term" value="C:cytoplasmic side of plasma membrane"/>
    <property type="evidence" value="ECO:0007669"/>
    <property type="project" value="TreeGrafter"/>
</dbReference>
<gene>
    <name evidence="2" type="ORF">G1C97_1535</name>
</gene>
<dbReference type="InterPro" id="IPR050625">
    <property type="entry name" value="ParA/MinD_ATPase"/>
</dbReference>
<feature type="compositionally biased region" description="Acidic residues" evidence="1">
    <location>
        <begin position="341"/>
        <end position="351"/>
    </location>
</feature>
<dbReference type="PANTHER" id="PTHR43384:SF11">
    <property type="entry name" value="SEPTUM SITE DETERMINING PROTEIN"/>
    <property type="match status" value="1"/>
</dbReference>
<protein>
    <submittedName>
        <fullName evidence="2">Cobyric acid synthase</fullName>
    </submittedName>
</protein>
<accession>A0A7Y0HXD0</accession>
<feature type="compositionally biased region" description="Gly residues" evidence="1">
    <location>
        <begin position="319"/>
        <end position="333"/>
    </location>
</feature>
<feature type="region of interest" description="Disordered" evidence="1">
    <location>
        <begin position="312"/>
        <end position="351"/>
    </location>
</feature>
<dbReference type="PANTHER" id="PTHR43384">
    <property type="entry name" value="SEPTUM SITE-DETERMINING PROTEIN MIND HOMOLOG, CHLOROPLASTIC-RELATED"/>
    <property type="match status" value="1"/>
</dbReference>
<reference evidence="2 3" key="1">
    <citation type="submission" date="2020-02" db="EMBL/GenBank/DDBJ databases">
        <title>Characterization of phylogenetic diversity of novel bifidobacterial species isolated in Czech ZOOs.</title>
        <authorList>
            <person name="Lugli G.A."/>
            <person name="Vera N.B."/>
            <person name="Ventura M."/>
        </authorList>
    </citation>
    <scope>NUCLEOTIDE SEQUENCE [LARGE SCALE GENOMIC DNA]</scope>
    <source>
        <strain evidence="2 3">DSM 109959</strain>
    </source>
</reference>
<comment type="caution">
    <text evidence="2">The sequence shown here is derived from an EMBL/GenBank/DDBJ whole genome shotgun (WGS) entry which is preliminary data.</text>
</comment>
<dbReference type="InterPro" id="IPR027417">
    <property type="entry name" value="P-loop_NTPase"/>
</dbReference>
<evidence type="ECO:0000256" key="1">
    <source>
        <dbReference type="SAM" id="MobiDB-lite"/>
    </source>
</evidence>
<keyword evidence="3" id="KW-1185">Reference proteome</keyword>
<dbReference type="AlphaFoldDB" id="A0A7Y0HXD0"/>
<dbReference type="SUPFAM" id="SSF52540">
    <property type="entry name" value="P-loop containing nucleoside triphosphate hydrolases"/>
    <property type="match status" value="1"/>
</dbReference>
<feature type="region of interest" description="Disordered" evidence="1">
    <location>
        <begin position="1"/>
        <end position="28"/>
    </location>
</feature>
<name>A0A7Y0HXD0_9BIFI</name>